<dbReference type="RefSeq" id="WP_027589563.1">
    <property type="nucleotide sequence ID" value="NZ_FMUP01000001.1"/>
</dbReference>
<keyword evidence="7 12" id="KW-0418">Kinase</keyword>
<dbReference type="PROSITE" id="PS50109">
    <property type="entry name" value="HIS_KIN"/>
    <property type="match status" value="1"/>
</dbReference>
<name>A0A0B3BXE3_9PSED</name>
<keyword evidence="5" id="KW-0808">Transferase</keyword>
<evidence type="ECO:0000313" key="13">
    <source>
        <dbReference type="Proteomes" id="UP000030980"/>
    </source>
</evidence>
<gene>
    <name evidence="12" type="ORF">PT85_04605</name>
</gene>
<dbReference type="InterPro" id="IPR036097">
    <property type="entry name" value="HisK_dim/P_sf"/>
</dbReference>
<dbReference type="Pfam" id="PF02518">
    <property type="entry name" value="HATPase_c"/>
    <property type="match status" value="1"/>
</dbReference>
<dbReference type="PRINTS" id="PR00344">
    <property type="entry name" value="BCTRLSENSOR"/>
</dbReference>
<keyword evidence="8 10" id="KW-1133">Transmembrane helix</keyword>
<evidence type="ECO:0000256" key="9">
    <source>
        <dbReference type="ARBA" id="ARBA00023136"/>
    </source>
</evidence>
<feature type="domain" description="Histidine kinase" evidence="11">
    <location>
        <begin position="210"/>
        <end position="415"/>
    </location>
</feature>
<evidence type="ECO:0000256" key="5">
    <source>
        <dbReference type="ARBA" id="ARBA00022679"/>
    </source>
</evidence>
<evidence type="ECO:0000256" key="6">
    <source>
        <dbReference type="ARBA" id="ARBA00022692"/>
    </source>
</evidence>
<evidence type="ECO:0000256" key="2">
    <source>
        <dbReference type="ARBA" id="ARBA00004370"/>
    </source>
</evidence>
<dbReference type="InterPro" id="IPR005467">
    <property type="entry name" value="His_kinase_dom"/>
</dbReference>
<dbReference type="SUPFAM" id="SSF47384">
    <property type="entry name" value="Homodimeric domain of signal transducing histidine kinase"/>
    <property type="match status" value="1"/>
</dbReference>
<accession>A0A0B3BXE3</accession>
<evidence type="ECO:0000256" key="10">
    <source>
        <dbReference type="SAM" id="Phobius"/>
    </source>
</evidence>
<keyword evidence="9 10" id="KW-0472">Membrane</keyword>
<dbReference type="InterPro" id="IPR050428">
    <property type="entry name" value="TCS_sensor_his_kinase"/>
</dbReference>
<feature type="transmembrane region" description="Helical" evidence="10">
    <location>
        <begin position="79"/>
        <end position="97"/>
    </location>
</feature>
<dbReference type="Gene3D" id="1.10.287.130">
    <property type="match status" value="1"/>
</dbReference>
<dbReference type="SMART" id="SM00387">
    <property type="entry name" value="HATPase_c"/>
    <property type="match status" value="1"/>
</dbReference>
<dbReference type="OrthoDB" id="9785252at2"/>
<dbReference type="EMBL" id="JTAK01000002">
    <property type="protein sequence ID" value="KHO65369.1"/>
    <property type="molecule type" value="Genomic_DNA"/>
</dbReference>
<dbReference type="STRING" id="706570.PT85_04605"/>
<organism evidence="12 13">
    <name type="scientific">Pseudomonas flexibilis</name>
    <dbReference type="NCBI Taxonomy" id="706570"/>
    <lineage>
        <taxon>Bacteria</taxon>
        <taxon>Pseudomonadati</taxon>
        <taxon>Pseudomonadota</taxon>
        <taxon>Gammaproteobacteria</taxon>
        <taxon>Pseudomonadales</taxon>
        <taxon>Pseudomonadaceae</taxon>
        <taxon>Pseudomonas</taxon>
    </lineage>
</organism>
<keyword evidence="6 10" id="KW-0812">Transmembrane</keyword>
<evidence type="ECO:0000256" key="8">
    <source>
        <dbReference type="ARBA" id="ARBA00022989"/>
    </source>
</evidence>
<reference evidence="12 13" key="1">
    <citation type="submission" date="2014-11" db="EMBL/GenBank/DDBJ databases">
        <title>Genome sequence of Pseudomonas tuomuerensis JCM 14085.</title>
        <authorList>
            <person name="Shin S.-K."/>
            <person name="Yi H."/>
        </authorList>
    </citation>
    <scope>NUCLEOTIDE SEQUENCE [LARGE SCALE GENOMIC DNA]</scope>
    <source>
        <strain evidence="12 13">JCM 14085</strain>
    </source>
</reference>
<feature type="transmembrane region" description="Helical" evidence="10">
    <location>
        <begin position="46"/>
        <end position="67"/>
    </location>
</feature>
<dbReference type="Gene3D" id="3.30.565.10">
    <property type="entry name" value="Histidine kinase-like ATPase, C-terminal domain"/>
    <property type="match status" value="1"/>
</dbReference>
<comment type="catalytic activity">
    <reaction evidence="1">
        <text>ATP + protein L-histidine = ADP + protein N-phospho-L-histidine.</text>
        <dbReference type="EC" id="2.7.13.3"/>
    </reaction>
</comment>
<comment type="subcellular location">
    <subcellularLocation>
        <location evidence="2">Membrane</location>
    </subcellularLocation>
</comment>
<feature type="transmembrane region" description="Helical" evidence="10">
    <location>
        <begin position="154"/>
        <end position="175"/>
    </location>
</feature>
<dbReference type="GO" id="GO:0000155">
    <property type="term" value="F:phosphorelay sensor kinase activity"/>
    <property type="evidence" value="ECO:0007669"/>
    <property type="project" value="InterPro"/>
</dbReference>
<evidence type="ECO:0000256" key="3">
    <source>
        <dbReference type="ARBA" id="ARBA00012438"/>
    </source>
</evidence>
<evidence type="ECO:0000313" key="12">
    <source>
        <dbReference type="EMBL" id="KHO65369.1"/>
    </source>
</evidence>
<dbReference type="GO" id="GO:0005886">
    <property type="term" value="C:plasma membrane"/>
    <property type="evidence" value="ECO:0007669"/>
    <property type="project" value="TreeGrafter"/>
</dbReference>
<dbReference type="SUPFAM" id="SSF55874">
    <property type="entry name" value="ATPase domain of HSP90 chaperone/DNA topoisomerase II/histidine kinase"/>
    <property type="match status" value="1"/>
</dbReference>
<feature type="transmembrane region" description="Helical" evidence="10">
    <location>
        <begin position="129"/>
        <end position="148"/>
    </location>
</feature>
<keyword evidence="13" id="KW-1185">Reference proteome</keyword>
<protein>
    <recommendedName>
        <fullName evidence="3">histidine kinase</fullName>
        <ecNumber evidence="3">2.7.13.3</ecNumber>
    </recommendedName>
</protein>
<evidence type="ECO:0000256" key="4">
    <source>
        <dbReference type="ARBA" id="ARBA00022553"/>
    </source>
</evidence>
<sequence length="418" mass="46080">MRAPLFLLSANRQNLGRLVLIRVLVLSAQAASVGVAWLSGVVVLPWLALAIILGISTLLCLFTALRLRQQWPVTEQEYAVQLACDLVIHSVLLYFSGGSSNPFVSYYLVPLTIAAATLPWLYTLVLSALALTSYSLLLFTHHPLTLLVTLPAEIMVYGMWLSFALAALLITVFVARMAEALRFQEQLQAQRREADMRDQQLLAVATQAAGAAHELGTPLATMSVLLKDLIQDCQGQPSLQDDLKVLQDQVMLCKGTLQSLVRAAEAQRRQEIVEQTVREWLEAALERWHLMRPEATYRYECTGKGTPPSLMPPAELTQALLNLLNNAADASPDNLAIRLDWDHQWIKVTIRDHGAGVPLAIAEQLGKPFFTTKGKGFGLGLFLSQASVTRAGGTVKLYNHEEGGTLTELRLPRLYGLH</sequence>
<evidence type="ECO:0000256" key="1">
    <source>
        <dbReference type="ARBA" id="ARBA00000085"/>
    </source>
</evidence>
<dbReference type="PANTHER" id="PTHR45436:SF1">
    <property type="entry name" value="SENSOR PROTEIN QSEC"/>
    <property type="match status" value="1"/>
</dbReference>
<dbReference type="EC" id="2.7.13.3" evidence="3"/>
<evidence type="ECO:0000259" key="11">
    <source>
        <dbReference type="PROSITE" id="PS50109"/>
    </source>
</evidence>
<keyword evidence="4" id="KW-0597">Phosphoprotein</keyword>
<dbReference type="PANTHER" id="PTHR45436">
    <property type="entry name" value="SENSOR HISTIDINE KINASE YKOH"/>
    <property type="match status" value="1"/>
</dbReference>
<dbReference type="InterPro" id="IPR036890">
    <property type="entry name" value="HATPase_C_sf"/>
</dbReference>
<evidence type="ECO:0000256" key="7">
    <source>
        <dbReference type="ARBA" id="ARBA00022777"/>
    </source>
</evidence>
<dbReference type="Proteomes" id="UP000030980">
    <property type="component" value="Unassembled WGS sequence"/>
</dbReference>
<comment type="caution">
    <text evidence="12">The sequence shown here is derived from an EMBL/GenBank/DDBJ whole genome shotgun (WGS) entry which is preliminary data.</text>
</comment>
<dbReference type="AlphaFoldDB" id="A0A0B3BXE3"/>
<dbReference type="InterPro" id="IPR003594">
    <property type="entry name" value="HATPase_dom"/>
</dbReference>
<dbReference type="InterPro" id="IPR004358">
    <property type="entry name" value="Sig_transdc_His_kin-like_C"/>
</dbReference>
<proteinExistence type="predicted"/>